<dbReference type="Pfam" id="PF04230">
    <property type="entry name" value="PS_pyruv_trans"/>
    <property type="match status" value="1"/>
</dbReference>
<evidence type="ECO:0000259" key="1">
    <source>
        <dbReference type="Pfam" id="PF04230"/>
    </source>
</evidence>
<sequence>MFTQQDSEHLASLRSQTEQVLRDTIGEHKDVALLDAPALVNVGDSLIWAGQLAYMDRLGYRVRYVSDMQSFDERRLRKALPAGGTILLRGGGNFGDVWVGHQEHRERIAKALPEYKIVQLTQSVLFKNADRAKKANEILGAHPDFHLLVRDELSLERASEHLPDIDRTPCLDMAIGWDPKPDASVSSSSTRAVVIAREDREGASGLAEAARSWQESFDITVTDWGRHADVPARWHRTRKELKFNRKLLGAKRKISTLVPALPQSAIERRIAYLNDWNVDSAVNLFSTARGIAVDRLHAHVIAARLGIPHVVLDNNHGKISTVFHAYTGQFSSAHYATSTDEAHEKLLGFMTS</sequence>
<evidence type="ECO:0000313" key="3">
    <source>
        <dbReference type="Proteomes" id="UP000638043"/>
    </source>
</evidence>
<feature type="domain" description="Polysaccharide pyruvyl transferase" evidence="1">
    <location>
        <begin position="41"/>
        <end position="316"/>
    </location>
</feature>
<dbReference type="RefSeq" id="WP_188699453.1">
    <property type="nucleotide sequence ID" value="NZ_BMMQ01000001.1"/>
</dbReference>
<dbReference type="Proteomes" id="UP000638043">
    <property type="component" value="Unassembled WGS sequence"/>
</dbReference>
<gene>
    <name evidence="2" type="ORF">GCM10010910_01500</name>
</gene>
<reference evidence="3" key="1">
    <citation type="journal article" date="2019" name="Int. J. Syst. Evol. Microbiol.">
        <title>The Global Catalogue of Microorganisms (GCM) 10K type strain sequencing project: providing services to taxonomists for standard genome sequencing and annotation.</title>
        <authorList>
            <consortium name="The Broad Institute Genomics Platform"/>
            <consortium name="The Broad Institute Genome Sequencing Center for Infectious Disease"/>
            <person name="Wu L."/>
            <person name="Ma J."/>
        </authorList>
    </citation>
    <scope>NUCLEOTIDE SEQUENCE [LARGE SCALE GENOMIC DNA]</scope>
    <source>
        <strain evidence="3">CGMCC 4.7181</strain>
    </source>
</reference>
<evidence type="ECO:0000313" key="2">
    <source>
        <dbReference type="EMBL" id="GGO59170.1"/>
    </source>
</evidence>
<comment type="caution">
    <text evidence="2">The sequence shown here is derived from an EMBL/GenBank/DDBJ whole genome shotgun (WGS) entry which is preliminary data.</text>
</comment>
<dbReference type="InterPro" id="IPR007345">
    <property type="entry name" value="Polysacch_pyruvyl_Trfase"/>
</dbReference>
<protein>
    <submittedName>
        <fullName evidence="2">Exopolysaccharide biosynthesis protein</fullName>
    </submittedName>
</protein>
<name>A0ABQ2MWN8_9MICO</name>
<organism evidence="2 3">
    <name type="scientific">Microbacterium nanhaiense</name>
    <dbReference type="NCBI Taxonomy" id="1301026"/>
    <lineage>
        <taxon>Bacteria</taxon>
        <taxon>Bacillati</taxon>
        <taxon>Actinomycetota</taxon>
        <taxon>Actinomycetes</taxon>
        <taxon>Micrococcales</taxon>
        <taxon>Microbacteriaceae</taxon>
        <taxon>Microbacterium</taxon>
    </lineage>
</organism>
<dbReference type="EMBL" id="BMMQ01000001">
    <property type="protein sequence ID" value="GGO59170.1"/>
    <property type="molecule type" value="Genomic_DNA"/>
</dbReference>
<proteinExistence type="predicted"/>
<keyword evidence="3" id="KW-1185">Reference proteome</keyword>
<accession>A0ABQ2MWN8</accession>